<feature type="domain" description="Zinc finger CGNR" evidence="1">
    <location>
        <begin position="149"/>
        <end position="192"/>
    </location>
</feature>
<comment type="caution">
    <text evidence="2">The sequence shown here is derived from an EMBL/GenBank/DDBJ whole genome shotgun (WGS) entry which is preliminary data.</text>
</comment>
<evidence type="ECO:0000259" key="1">
    <source>
        <dbReference type="Pfam" id="PF11706"/>
    </source>
</evidence>
<dbReference type="InterPro" id="IPR010852">
    <property type="entry name" value="ABATE"/>
</dbReference>
<dbReference type="PANTHER" id="PTHR35525:SF3">
    <property type="entry name" value="BLL6575 PROTEIN"/>
    <property type="match status" value="1"/>
</dbReference>
<protein>
    <recommendedName>
        <fullName evidence="1">Zinc finger CGNR domain-containing protein</fullName>
    </recommendedName>
</protein>
<dbReference type="PANTHER" id="PTHR35525">
    <property type="entry name" value="BLL6575 PROTEIN"/>
    <property type="match status" value="1"/>
</dbReference>
<dbReference type="RefSeq" id="WP_094017917.1">
    <property type="nucleotide sequence ID" value="NZ_NMQW01000049.1"/>
</dbReference>
<name>A0A229UJ62_9BACL</name>
<dbReference type="AlphaFoldDB" id="A0A229UJ62"/>
<dbReference type="SUPFAM" id="SSF160904">
    <property type="entry name" value="Jann2411-like"/>
    <property type="match status" value="1"/>
</dbReference>
<dbReference type="Proteomes" id="UP000215509">
    <property type="component" value="Unassembled WGS sequence"/>
</dbReference>
<keyword evidence="3" id="KW-1185">Reference proteome</keyword>
<proteinExistence type="predicted"/>
<dbReference type="Pfam" id="PF11706">
    <property type="entry name" value="zf-CGNR"/>
    <property type="match status" value="1"/>
</dbReference>
<dbReference type="InterPro" id="IPR021005">
    <property type="entry name" value="Znf_CGNR"/>
</dbReference>
<dbReference type="EMBL" id="NMQW01000049">
    <property type="protein sequence ID" value="OXM83325.1"/>
    <property type="molecule type" value="Genomic_DNA"/>
</dbReference>
<evidence type="ECO:0000313" key="3">
    <source>
        <dbReference type="Proteomes" id="UP000215509"/>
    </source>
</evidence>
<dbReference type="InterPro" id="IPR023286">
    <property type="entry name" value="ABATE_dom_sf"/>
</dbReference>
<evidence type="ECO:0000313" key="2">
    <source>
        <dbReference type="EMBL" id="OXM83325.1"/>
    </source>
</evidence>
<sequence length="197" mass="22090">MDRSIFTLGGAAWINLVNTVNRYNKQKNDFLTDPALASQWLEANQLLPSSAFPLEPSLLQALTAELASLRELCQQIISELQSAGGDGQLSEQVVAALRVRIGQLSISASLIEEEGRISIAYEGQSMTDRVMHRILHSVTDTLHKVSADRIRKCEHEECILHFVDTSKSGKRRWCSMELCGNRHKAAEFYAKKKQKHV</sequence>
<reference evidence="2 3" key="1">
    <citation type="submission" date="2017-07" db="EMBL/GenBank/DDBJ databases">
        <title>Genome sequencing and assembly of Paenibacillus rigui.</title>
        <authorList>
            <person name="Mayilraj S."/>
        </authorList>
    </citation>
    <scope>NUCLEOTIDE SEQUENCE [LARGE SCALE GENOMIC DNA]</scope>
    <source>
        <strain evidence="2 3">JCM 16352</strain>
    </source>
</reference>
<dbReference type="Pfam" id="PF07336">
    <property type="entry name" value="ABATE"/>
    <property type="match status" value="1"/>
</dbReference>
<dbReference type="Gene3D" id="1.10.3300.10">
    <property type="entry name" value="Jann2411-like domain"/>
    <property type="match status" value="1"/>
</dbReference>
<gene>
    <name evidence="2" type="ORF">CF651_26760</name>
</gene>
<organism evidence="2 3">
    <name type="scientific">Paenibacillus rigui</name>
    <dbReference type="NCBI Taxonomy" id="554312"/>
    <lineage>
        <taxon>Bacteria</taxon>
        <taxon>Bacillati</taxon>
        <taxon>Bacillota</taxon>
        <taxon>Bacilli</taxon>
        <taxon>Bacillales</taxon>
        <taxon>Paenibacillaceae</taxon>
        <taxon>Paenibacillus</taxon>
    </lineage>
</organism>
<accession>A0A229UJ62</accession>